<evidence type="ECO:0000256" key="3">
    <source>
        <dbReference type="ARBA" id="ARBA00019693"/>
    </source>
</evidence>
<dbReference type="Pfam" id="PF17906">
    <property type="entry name" value="HTH_48"/>
    <property type="match status" value="1"/>
</dbReference>
<evidence type="ECO:0000259" key="9">
    <source>
        <dbReference type="Pfam" id="PF17906"/>
    </source>
</evidence>
<evidence type="ECO:0000256" key="8">
    <source>
        <dbReference type="ARBA" id="ARBA00031960"/>
    </source>
</evidence>
<evidence type="ECO:0000256" key="7">
    <source>
        <dbReference type="ARBA" id="ARBA00023242"/>
    </source>
</evidence>
<comment type="subcellular location">
    <subcellularLocation>
        <location evidence="1">Nucleus</location>
    </subcellularLocation>
</comment>
<keyword evidence="4" id="KW-0805">Transcription regulation</keyword>
<dbReference type="Pfam" id="PF11277">
    <property type="entry name" value="Med24_N"/>
    <property type="match status" value="1"/>
</dbReference>
<comment type="caution">
    <text evidence="10">The sequence shown here is derived from an EMBL/GenBank/DDBJ whole genome shotgun (WGS) entry which is preliminary data.</text>
</comment>
<keyword evidence="7" id="KW-0539">Nucleus</keyword>
<evidence type="ECO:0000256" key="4">
    <source>
        <dbReference type="ARBA" id="ARBA00023015"/>
    </source>
</evidence>
<dbReference type="PANTHER" id="PTHR12898:SF1">
    <property type="entry name" value="MEDIATOR OF RNA POLYMERASE II TRANSCRIPTION SUBUNIT 24"/>
    <property type="match status" value="1"/>
</dbReference>
<gene>
    <name evidence="10" type="ORF">ANN_07131</name>
</gene>
<sequence>MRGPLSSMTSKTSSLKALLLRAWRERWSDLQWGIHIKTILPRGVSGDVYNLADCILQQALVGPGPNQLVVSYLKHSLSSQLVSYAAVLQRISKYDGFHKPHCIISLLEFLEAIQGGITCRGKPEEGLLAAAVLSIVQWLLTCMQHALKNLPELKNGNIELTPMLDKPAVILAELLKCDFLVAMLYLAKHECRDVYHEVVKKCQEVEALMSQNSFQPGVPIGDSMRSTGFLNMCSHNVVSTGCNKSPLCILCYFKMNDVIDNPADCEVRSVIRFLSARHLKPAEIYRQLKEVYGDTVMNERNVRKWCEMFNNGRTNVHDETRPGRPSLITEDLKTKVNDRILQDRRTSLDELYIAFPDISRSLLGEIVSQHLGYHKICARPHTAASTRELLDQFGWEIFDHPPYSPDPAPSDFHLFTKLKDFLGGTRFGSDEELKKTVNTWLNELAAEEYNTGILKLLNRYDKCLNVGGDYVEK</sequence>
<protein>
    <recommendedName>
        <fullName evidence="3">Mediator of RNA polymerase II transcription subunit 24</fullName>
    </recommendedName>
    <alternativeName>
        <fullName evidence="8">Mediator complex subunit 24</fullName>
    </alternativeName>
</protein>
<dbReference type="Gene3D" id="1.10.10.1450">
    <property type="match status" value="1"/>
</dbReference>
<keyword evidence="11" id="KW-1185">Reference proteome</keyword>
<dbReference type="InterPro" id="IPR036397">
    <property type="entry name" value="RNaseH_sf"/>
</dbReference>
<evidence type="ECO:0000256" key="5">
    <source>
        <dbReference type="ARBA" id="ARBA00023159"/>
    </source>
</evidence>
<evidence type="ECO:0000313" key="11">
    <source>
        <dbReference type="Proteomes" id="UP001148838"/>
    </source>
</evidence>
<dbReference type="PANTHER" id="PTHR12898">
    <property type="entry name" value="MEDIATOR OF RNA POLYMERASE II TRANSCRIPTION SUBUNIT 24"/>
    <property type="match status" value="1"/>
</dbReference>
<dbReference type="EMBL" id="JAJSOF020000011">
    <property type="protein sequence ID" value="KAJ4445326.1"/>
    <property type="molecule type" value="Genomic_DNA"/>
</dbReference>
<keyword evidence="6" id="KW-0804">Transcription</keyword>
<evidence type="ECO:0000256" key="1">
    <source>
        <dbReference type="ARBA" id="ARBA00004123"/>
    </source>
</evidence>
<accession>A0ABQ8TGT6</accession>
<organism evidence="10 11">
    <name type="scientific">Periplaneta americana</name>
    <name type="common">American cockroach</name>
    <name type="synonym">Blatta americana</name>
    <dbReference type="NCBI Taxonomy" id="6978"/>
    <lineage>
        <taxon>Eukaryota</taxon>
        <taxon>Metazoa</taxon>
        <taxon>Ecdysozoa</taxon>
        <taxon>Arthropoda</taxon>
        <taxon>Hexapoda</taxon>
        <taxon>Insecta</taxon>
        <taxon>Pterygota</taxon>
        <taxon>Neoptera</taxon>
        <taxon>Polyneoptera</taxon>
        <taxon>Dictyoptera</taxon>
        <taxon>Blattodea</taxon>
        <taxon>Blattoidea</taxon>
        <taxon>Blattidae</taxon>
        <taxon>Blattinae</taxon>
        <taxon>Periplaneta</taxon>
    </lineage>
</organism>
<feature type="domain" description="Mos1 transposase HTH" evidence="9">
    <location>
        <begin position="267"/>
        <end position="312"/>
    </location>
</feature>
<comment type="similarity">
    <text evidence="2">Belongs to the Mediator complex subunit 24 family.</text>
</comment>
<dbReference type="Gene3D" id="3.30.420.10">
    <property type="entry name" value="Ribonuclease H-like superfamily/Ribonuclease H"/>
    <property type="match status" value="1"/>
</dbReference>
<reference evidence="10 11" key="1">
    <citation type="journal article" date="2022" name="Allergy">
        <title>Genome assembly and annotation of Periplaneta americana reveal a comprehensive cockroach allergen profile.</title>
        <authorList>
            <person name="Wang L."/>
            <person name="Xiong Q."/>
            <person name="Saelim N."/>
            <person name="Wang L."/>
            <person name="Nong W."/>
            <person name="Wan A.T."/>
            <person name="Shi M."/>
            <person name="Liu X."/>
            <person name="Cao Q."/>
            <person name="Hui J.H.L."/>
            <person name="Sookrung N."/>
            <person name="Leung T.F."/>
            <person name="Tungtrongchitr A."/>
            <person name="Tsui S.K.W."/>
        </authorList>
    </citation>
    <scope>NUCLEOTIDE SEQUENCE [LARGE SCALE GENOMIC DNA]</scope>
    <source>
        <strain evidence="10">PWHHKU_190912</strain>
    </source>
</reference>
<proteinExistence type="inferred from homology"/>
<evidence type="ECO:0000256" key="6">
    <source>
        <dbReference type="ARBA" id="ARBA00023163"/>
    </source>
</evidence>
<evidence type="ECO:0000256" key="2">
    <source>
        <dbReference type="ARBA" id="ARBA00007864"/>
    </source>
</evidence>
<dbReference type="Proteomes" id="UP001148838">
    <property type="component" value="Unassembled WGS sequence"/>
</dbReference>
<name>A0ABQ8TGT6_PERAM</name>
<dbReference type="InterPro" id="IPR041426">
    <property type="entry name" value="Mos1_HTH"/>
</dbReference>
<keyword evidence="5" id="KW-0010">Activator</keyword>
<dbReference type="InterPro" id="IPR021429">
    <property type="entry name" value="Mediator_Med24"/>
</dbReference>
<evidence type="ECO:0000313" key="10">
    <source>
        <dbReference type="EMBL" id="KAJ4445326.1"/>
    </source>
</evidence>